<evidence type="ECO:0000313" key="2">
    <source>
        <dbReference type="EMBL" id="QDT88970.1"/>
    </source>
</evidence>
<gene>
    <name evidence="2" type="ORF">Pan161_05890</name>
</gene>
<evidence type="ECO:0000256" key="1">
    <source>
        <dbReference type="SAM" id="SignalP"/>
    </source>
</evidence>
<proteinExistence type="predicted"/>
<protein>
    <submittedName>
        <fullName evidence="2">Uncharacterized protein</fullName>
    </submittedName>
</protein>
<keyword evidence="3" id="KW-1185">Reference proteome</keyword>
<name>A0A517V7J1_9PLAN</name>
<feature type="signal peptide" evidence="1">
    <location>
        <begin position="1"/>
        <end position="21"/>
    </location>
</feature>
<dbReference type="EMBL" id="CP036343">
    <property type="protein sequence ID" value="QDT88970.1"/>
    <property type="molecule type" value="Genomic_DNA"/>
</dbReference>
<dbReference type="PROSITE" id="PS51257">
    <property type="entry name" value="PROKAR_LIPOPROTEIN"/>
    <property type="match status" value="1"/>
</dbReference>
<feature type="chain" id="PRO_5021837533" evidence="1">
    <location>
        <begin position="22"/>
        <end position="43"/>
    </location>
</feature>
<dbReference type="AlphaFoldDB" id="A0A517V7J1"/>
<reference evidence="2 3" key="1">
    <citation type="submission" date="2019-02" db="EMBL/GenBank/DDBJ databases">
        <title>Deep-cultivation of Planctomycetes and their phenomic and genomic characterization uncovers novel biology.</title>
        <authorList>
            <person name="Wiegand S."/>
            <person name="Jogler M."/>
            <person name="Boedeker C."/>
            <person name="Pinto D."/>
            <person name="Vollmers J."/>
            <person name="Rivas-Marin E."/>
            <person name="Kohn T."/>
            <person name="Peeters S.H."/>
            <person name="Heuer A."/>
            <person name="Rast P."/>
            <person name="Oberbeckmann S."/>
            <person name="Bunk B."/>
            <person name="Jeske O."/>
            <person name="Meyerdierks A."/>
            <person name="Storesund J.E."/>
            <person name="Kallscheuer N."/>
            <person name="Luecker S."/>
            <person name="Lage O.M."/>
            <person name="Pohl T."/>
            <person name="Merkel B.J."/>
            <person name="Hornburger P."/>
            <person name="Mueller R.-W."/>
            <person name="Bruemmer F."/>
            <person name="Labrenz M."/>
            <person name="Spormann A.M."/>
            <person name="Op den Camp H."/>
            <person name="Overmann J."/>
            <person name="Amann R."/>
            <person name="Jetten M.S.M."/>
            <person name="Mascher T."/>
            <person name="Medema M.H."/>
            <person name="Devos D.P."/>
            <person name="Kaster A.-K."/>
            <person name="Ovreas L."/>
            <person name="Rohde M."/>
            <person name="Galperin M.Y."/>
            <person name="Jogler C."/>
        </authorList>
    </citation>
    <scope>NUCLEOTIDE SEQUENCE [LARGE SCALE GENOMIC DNA]</scope>
    <source>
        <strain evidence="2 3">Pan161</strain>
    </source>
</reference>
<dbReference type="RefSeq" id="WP_261342939.1">
    <property type="nucleotide sequence ID" value="NZ_CP036343.1"/>
</dbReference>
<accession>A0A517V7J1</accession>
<dbReference type="Proteomes" id="UP000316855">
    <property type="component" value="Chromosome"/>
</dbReference>
<organism evidence="2 3">
    <name type="scientific">Gimesia algae</name>
    <dbReference type="NCBI Taxonomy" id="2527971"/>
    <lineage>
        <taxon>Bacteria</taxon>
        <taxon>Pseudomonadati</taxon>
        <taxon>Planctomycetota</taxon>
        <taxon>Planctomycetia</taxon>
        <taxon>Planctomycetales</taxon>
        <taxon>Planctomycetaceae</taxon>
        <taxon>Gimesia</taxon>
    </lineage>
</organism>
<dbReference type="KEGG" id="gax:Pan161_05890"/>
<sequence precursor="true">MKTQYAILFLMALLLPGAVSCRSEPGIKAQLESLEYQTTVLEE</sequence>
<keyword evidence="1" id="KW-0732">Signal</keyword>
<evidence type="ECO:0000313" key="3">
    <source>
        <dbReference type="Proteomes" id="UP000316855"/>
    </source>
</evidence>